<dbReference type="InterPro" id="IPR046335">
    <property type="entry name" value="LacI/GalR-like_sensor"/>
</dbReference>
<evidence type="ECO:0000256" key="1">
    <source>
        <dbReference type="ARBA" id="ARBA00023015"/>
    </source>
</evidence>
<organism evidence="5 6">
    <name type="scientific">Enterococcus sulfureus ATCC 49903</name>
    <dbReference type="NCBI Taxonomy" id="1140003"/>
    <lineage>
        <taxon>Bacteria</taxon>
        <taxon>Bacillati</taxon>
        <taxon>Bacillota</taxon>
        <taxon>Bacilli</taxon>
        <taxon>Lactobacillales</taxon>
        <taxon>Enterococcaceae</taxon>
        <taxon>Enterococcus</taxon>
    </lineage>
</organism>
<evidence type="ECO:0000256" key="3">
    <source>
        <dbReference type="ARBA" id="ARBA00023163"/>
    </source>
</evidence>
<name>S0PFK5_9ENTE</name>
<dbReference type="InterPro" id="IPR028082">
    <property type="entry name" value="Peripla_BP_I"/>
</dbReference>
<dbReference type="PANTHER" id="PTHR30146">
    <property type="entry name" value="LACI-RELATED TRANSCRIPTIONAL REPRESSOR"/>
    <property type="match status" value="1"/>
</dbReference>
<dbReference type="EMBL" id="ASWO01000001">
    <property type="protein sequence ID" value="EOT87428.1"/>
    <property type="molecule type" value="Genomic_DNA"/>
</dbReference>
<evidence type="ECO:0000256" key="2">
    <source>
        <dbReference type="ARBA" id="ARBA00023125"/>
    </source>
</evidence>
<dbReference type="OrthoDB" id="9796186at2"/>
<reference evidence="5 6" key="1">
    <citation type="submission" date="2013-03" db="EMBL/GenBank/DDBJ databases">
        <title>The Genome Sequence of Enterococcus sulfureus ATCC_49903 (PacBio/Illumina hybrid assembly).</title>
        <authorList>
            <consortium name="The Broad Institute Genomics Platform"/>
            <consortium name="The Broad Institute Genome Sequencing Center for Infectious Disease"/>
            <person name="Earl A."/>
            <person name="Russ C."/>
            <person name="Gilmore M."/>
            <person name="Surin D."/>
            <person name="Walker B."/>
            <person name="Young S."/>
            <person name="Zeng Q."/>
            <person name="Gargeya S."/>
            <person name="Fitzgerald M."/>
            <person name="Haas B."/>
            <person name="Abouelleil A."/>
            <person name="Allen A.W."/>
            <person name="Alvarado L."/>
            <person name="Arachchi H.M."/>
            <person name="Berlin A.M."/>
            <person name="Chapman S.B."/>
            <person name="Gainer-Dewar J."/>
            <person name="Goldberg J."/>
            <person name="Griggs A."/>
            <person name="Gujja S."/>
            <person name="Hansen M."/>
            <person name="Howarth C."/>
            <person name="Imamovic A."/>
            <person name="Ireland A."/>
            <person name="Larimer J."/>
            <person name="McCowan C."/>
            <person name="Murphy C."/>
            <person name="Pearson M."/>
            <person name="Poon T.W."/>
            <person name="Priest M."/>
            <person name="Roberts A."/>
            <person name="Saif S."/>
            <person name="Shea T."/>
            <person name="Sisk P."/>
            <person name="Sykes S."/>
            <person name="Wortman J."/>
            <person name="Nusbaum C."/>
            <person name="Birren B."/>
        </authorList>
    </citation>
    <scope>NUCLEOTIDE SEQUENCE [LARGE SCALE GENOMIC DNA]</scope>
    <source>
        <strain evidence="5 6">ATCC 49903</strain>
    </source>
</reference>
<gene>
    <name evidence="5" type="ORF">I573_00484</name>
</gene>
<comment type="caution">
    <text evidence="5">The sequence shown here is derived from an EMBL/GenBank/DDBJ whole genome shotgun (WGS) entry which is preliminary data.</text>
</comment>
<dbReference type="GO" id="GO:0000976">
    <property type="term" value="F:transcription cis-regulatory region binding"/>
    <property type="evidence" value="ECO:0007669"/>
    <property type="project" value="TreeGrafter"/>
</dbReference>
<dbReference type="SUPFAM" id="SSF53822">
    <property type="entry name" value="Periplasmic binding protein-like I"/>
    <property type="match status" value="1"/>
</dbReference>
<evidence type="ECO:0000313" key="6">
    <source>
        <dbReference type="Proteomes" id="UP000015961"/>
    </source>
</evidence>
<protein>
    <recommendedName>
        <fullName evidence="4">HTH lacI-type domain-containing protein</fullName>
    </recommendedName>
</protein>
<dbReference type="InterPro" id="IPR010982">
    <property type="entry name" value="Lambda_DNA-bd_dom_sf"/>
</dbReference>
<dbReference type="STRING" id="1140003.OMY_00489"/>
<dbReference type="SMART" id="SM00354">
    <property type="entry name" value="HTH_LACI"/>
    <property type="match status" value="1"/>
</dbReference>
<keyword evidence="6" id="KW-1185">Reference proteome</keyword>
<accession>S0PFK5</accession>
<dbReference type="GO" id="GO:0003700">
    <property type="term" value="F:DNA-binding transcription factor activity"/>
    <property type="evidence" value="ECO:0007669"/>
    <property type="project" value="TreeGrafter"/>
</dbReference>
<dbReference type="PANTHER" id="PTHR30146:SF24">
    <property type="entry name" value="XYLOSE OPERON REGULATORY PROTEIN"/>
    <property type="match status" value="1"/>
</dbReference>
<dbReference type="InterPro" id="IPR000843">
    <property type="entry name" value="HTH_LacI"/>
</dbReference>
<dbReference type="Pfam" id="PF13377">
    <property type="entry name" value="Peripla_BP_3"/>
    <property type="match status" value="1"/>
</dbReference>
<dbReference type="PROSITE" id="PS50932">
    <property type="entry name" value="HTH_LACI_2"/>
    <property type="match status" value="1"/>
</dbReference>
<dbReference type="RefSeq" id="WP_016184980.1">
    <property type="nucleotide sequence ID" value="NZ_ASWO01000001.1"/>
</dbReference>
<keyword evidence="2" id="KW-0238">DNA-binding</keyword>
<keyword evidence="3" id="KW-0804">Transcription</keyword>
<evidence type="ECO:0000259" key="4">
    <source>
        <dbReference type="PROSITE" id="PS50932"/>
    </source>
</evidence>
<dbReference type="SUPFAM" id="SSF47413">
    <property type="entry name" value="lambda repressor-like DNA-binding domains"/>
    <property type="match status" value="1"/>
</dbReference>
<dbReference type="eggNOG" id="COG1609">
    <property type="taxonomic scope" value="Bacteria"/>
</dbReference>
<dbReference type="PROSITE" id="PS00356">
    <property type="entry name" value="HTH_LACI_1"/>
    <property type="match status" value="1"/>
</dbReference>
<dbReference type="CDD" id="cd06267">
    <property type="entry name" value="PBP1_LacI_sugar_binding-like"/>
    <property type="match status" value="1"/>
</dbReference>
<evidence type="ECO:0000313" key="5">
    <source>
        <dbReference type="EMBL" id="EOT87428.1"/>
    </source>
</evidence>
<dbReference type="Proteomes" id="UP000015961">
    <property type="component" value="Unassembled WGS sequence"/>
</dbReference>
<keyword evidence="1" id="KW-0805">Transcription regulation</keyword>
<feature type="domain" description="HTH lacI-type" evidence="4">
    <location>
        <begin position="2"/>
        <end position="57"/>
    </location>
</feature>
<dbReference type="Pfam" id="PF00356">
    <property type="entry name" value="LacI"/>
    <property type="match status" value="1"/>
</dbReference>
<sequence>MATIKDIAQMTGVSPTTVANVIHGRTSKVSEETQKKVKQALAETNYTAHMGGRLLAKHGSKIIGVIIQDSTAVSDHIYDNPYQGEFLQAVEQSIGEAGYFMMFRRISTIEEGLRLVEMWNLEGLILSGSHSSEVKKWREKIQVPIVFLDMYTEYTPLAQMNVGIEDYIGGRLAGEYLVEMGHEKVAFVAQGEVAKGIEGLDQVRGKGFQDVFKEHQLKADILCVPALRGPYHNYLEQFVEQMLLNYTALFFSSDLLAVQAISHFYQHGLRLPKDLSIVSFDGTLLSQYATPRLTVIQQDVTKKALAAIELLIQAIKKNTTELKSVSIPVKLVVRESVCRIEKN</sequence>
<dbReference type="CDD" id="cd01392">
    <property type="entry name" value="HTH_LacI"/>
    <property type="match status" value="1"/>
</dbReference>
<proteinExistence type="predicted"/>
<dbReference type="PATRIC" id="fig|1140003.3.peg.485"/>
<dbReference type="Gene3D" id="3.40.50.2300">
    <property type="match status" value="2"/>
</dbReference>
<dbReference type="Gene3D" id="1.10.260.40">
    <property type="entry name" value="lambda repressor-like DNA-binding domains"/>
    <property type="match status" value="1"/>
</dbReference>
<dbReference type="AlphaFoldDB" id="S0PFK5"/>